<dbReference type="Proteomes" id="UP000821837">
    <property type="component" value="Chromosome 11"/>
</dbReference>
<dbReference type="PANTHER" id="PTHR31639">
    <property type="entry name" value="F-BOX PROTEIN-LIKE"/>
    <property type="match status" value="1"/>
</dbReference>
<reference evidence="1" key="2">
    <citation type="submission" date="2021-09" db="EMBL/GenBank/DDBJ databases">
        <authorList>
            <person name="Jia N."/>
            <person name="Wang J."/>
            <person name="Shi W."/>
            <person name="Du L."/>
            <person name="Sun Y."/>
            <person name="Zhan W."/>
            <person name="Jiang J."/>
            <person name="Wang Q."/>
            <person name="Zhang B."/>
            <person name="Ji P."/>
            <person name="Sakyi L.B."/>
            <person name="Cui X."/>
            <person name="Yuan T."/>
            <person name="Jiang B."/>
            <person name="Yang W."/>
            <person name="Lam T.T.-Y."/>
            <person name="Chang Q."/>
            <person name="Ding S."/>
            <person name="Wang X."/>
            <person name="Zhu J."/>
            <person name="Ruan X."/>
            <person name="Zhao L."/>
            <person name="Wei J."/>
            <person name="Que T."/>
            <person name="Du C."/>
            <person name="Cheng J."/>
            <person name="Dai P."/>
            <person name="Han X."/>
            <person name="Huang E."/>
            <person name="Gao Y."/>
            <person name="Liu J."/>
            <person name="Shao H."/>
            <person name="Ye R."/>
            <person name="Li L."/>
            <person name="Wei W."/>
            <person name="Wang X."/>
            <person name="Wang C."/>
            <person name="Huo Q."/>
            <person name="Li W."/>
            <person name="Guo W."/>
            <person name="Chen H."/>
            <person name="Chen S."/>
            <person name="Zhou L."/>
            <person name="Zhou L."/>
            <person name="Ni X."/>
            <person name="Tian J."/>
            <person name="Zhou Y."/>
            <person name="Sheng Y."/>
            <person name="Liu T."/>
            <person name="Pan Y."/>
            <person name="Xia L."/>
            <person name="Li J."/>
            <person name="Zhao F."/>
            <person name="Cao W."/>
        </authorList>
    </citation>
    <scope>NUCLEOTIDE SEQUENCE</scope>
    <source>
        <strain evidence="1">Rsan-2018</strain>
        <tissue evidence="1">Larvae</tissue>
    </source>
</reference>
<evidence type="ECO:0000313" key="1">
    <source>
        <dbReference type="EMBL" id="KAH7972857.1"/>
    </source>
</evidence>
<keyword evidence="2" id="KW-1185">Reference proteome</keyword>
<gene>
    <name evidence="1" type="ORF">HPB52_018046</name>
</gene>
<comment type="caution">
    <text evidence="1">The sequence shown here is derived from an EMBL/GenBank/DDBJ whole genome shotgun (WGS) entry which is preliminary data.</text>
</comment>
<protein>
    <submittedName>
        <fullName evidence="1">Uncharacterized protein</fullName>
    </submittedName>
</protein>
<dbReference type="VEuPathDB" id="VectorBase:RSAN_056134"/>
<dbReference type="SUPFAM" id="SSF52047">
    <property type="entry name" value="RNI-like"/>
    <property type="match status" value="1"/>
</dbReference>
<dbReference type="AlphaFoldDB" id="A0A9D4T455"/>
<sequence>MEAALSSNEVVKAASKRLPVPFRRKELFLGSTLTHHTGILLVMSTTSAEVVEKAHRHFGEVEHRDLTAESESAIGRVASYTKVTHLSLVSSLPKDKCSFEPHVTEVLSVLRLVHLSLKRFCGVKLSVIANLCPHLKFLGIFMCVVDGEEDAAADFPNLEHLHLDCAMKEGSFFKLLRSCPGLRELELEVDELTTAFVVGPPESCGERPRLEHVKRLALRTNCDVESGLDTRDDLPSDLDLTLACLPSLRRVRSDSYEIRLHVASCFPHIALDWCVCTLCFAEFPKISGDHKDLYKITQDLQLMRPIEVVSYSFGEKSEKDKEGGEVPVDTKEEGCSEFSSSKAFLETAKYVLKNVRTLVLVHNRSRIRDGASDLNFINTEESATKSNLNRSNPYTLFTKLTAACESAIGKVASYTKLTHLSLFSAMPKDKSPFEPHVTEVLSVLRLVHLSLTHFCDVRLSVIAKLCPQLKFLGIRACGVEDEGDTAADFSNLEHLRLGSAMKEESFFKLLKSCPGLRELEIDKDELTAAFIVGPPASCGERPILEHVERLTLRTNTDWFGACSLDDVEELPSDLDLTLACLPSLRRVRTDNYDIRLHVNSCFPNIALDWCLCTLCASEFPKMDELQGNLYRCAQQLQLPRPIEYVHINAQDKTCVQLKAEVSVDMTEEELKVEEVTVETKDDKTKAEEAGVNIKDEKMKAEVIVDTKSEEVNAEVPIDAKEDSMKAQAPTDHKKEIMKTEVVRVDAKDDDVKAEEVPVDIKEDKMKADEVAVDAKEGEMKHEVPVDTEEEKLTAEDVQMDIEEDKMKAHGVGTGAYIRSCSDIDVTMSLQELILEAIEELGDPDELANNEDLIILKLEQAYTNKQMLPEDIGLSGDARRLSMNEQAFVTYRAFLGNLRYSAALFAGCSEFSSTKAFLETAKYVLKNVRSLVLVHNR</sequence>
<name>A0A9D4T455_RHISA</name>
<reference evidence="1" key="1">
    <citation type="journal article" date="2020" name="Cell">
        <title>Large-Scale Comparative Analyses of Tick Genomes Elucidate Their Genetic Diversity and Vector Capacities.</title>
        <authorList>
            <consortium name="Tick Genome and Microbiome Consortium (TIGMIC)"/>
            <person name="Jia N."/>
            <person name="Wang J."/>
            <person name="Shi W."/>
            <person name="Du L."/>
            <person name="Sun Y."/>
            <person name="Zhan W."/>
            <person name="Jiang J.F."/>
            <person name="Wang Q."/>
            <person name="Zhang B."/>
            <person name="Ji P."/>
            <person name="Bell-Sakyi L."/>
            <person name="Cui X.M."/>
            <person name="Yuan T.T."/>
            <person name="Jiang B.G."/>
            <person name="Yang W.F."/>
            <person name="Lam T.T."/>
            <person name="Chang Q.C."/>
            <person name="Ding S.J."/>
            <person name="Wang X.J."/>
            <person name="Zhu J.G."/>
            <person name="Ruan X.D."/>
            <person name="Zhao L."/>
            <person name="Wei J.T."/>
            <person name="Ye R.Z."/>
            <person name="Que T.C."/>
            <person name="Du C.H."/>
            <person name="Zhou Y.H."/>
            <person name="Cheng J.X."/>
            <person name="Dai P.F."/>
            <person name="Guo W.B."/>
            <person name="Han X.H."/>
            <person name="Huang E.J."/>
            <person name="Li L.F."/>
            <person name="Wei W."/>
            <person name="Gao Y.C."/>
            <person name="Liu J.Z."/>
            <person name="Shao H.Z."/>
            <person name="Wang X."/>
            <person name="Wang C.C."/>
            <person name="Yang T.C."/>
            <person name="Huo Q.B."/>
            <person name="Li W."/>
            <person name="Chen H.Y."/>
            <person name="Chen S.E."/>
            <person name="Zhou L.G."/>
            <person name="Ni X.B."/>
            <person name="Tian J.H."/>
            <person name="Sheng Y."/>
            <person name="Liu T."/>
            <person name="Pan Y.S."/>
            <person name="Xia L.Y."/>
            <person name="Li J."/>
            <person name="Zhao F."/>
            <person name="Cao W.C."/>
        </authorList>
    </citation>
    <scope>NUCLEOTIDE SEQUENCE</scope>
    <source>
        <strain evidence="1">Rsan-2018</strain>
    </source>
</reference>
<accession>A0A9D4T455</accession>
<dbReference type="InterPro" id="IPR032675">
    <property type="entry name" value="LRR_dom_sf"/>
</dbReference>
<dbReference type="PANTHER" id="PTHR31639:SF256">
    <property type="entry name" value="OS07G0242900 PROTEIN"/>
    <property type="match status" value="1"/>
</dbReference>
<dbReference type="VEuPathDB" id="VectorBase:RSAN_056564"/>
<dbReference type="Gene3D" id="3.80.10.10">
    <property type="entry name" value="Ribonuclease Inhibitor"/>
    <property type="match status" value="2"/>
</dbReference>
<proteinExistence type="predicted"/>
<organism evidence="1 2">
    <name type="scientific">Rhipicephalus sanguineus</name>
    <name type="common">Brown dog tick</name>
    <name type="synonym">Ixodes sanguineus</name>
    <dbReference type="NCBI Taxonomy" id="34632"/>
    <lineage>
        <taxon>Eukaryota</taxon>
        <taxon>Metazoa</taxon>
        <taxon>Ecdysozoa</taxon>
        <taxon>Arthropoda</taxon>
        <taxon>Chelicerata</taxon>
        <taxon>Arachnida</taxon>
        <taxon>Acari</taxon>
        <taxon>Parasitiformes</taxon>
        <taxon>Ixodida</taxon>
        <taxon>Ixodoidea</taxon>
        <taxon>Ixodidae</taxon>
        <taxon>Rhipicephalinae</taxon>
        <taxon>Rhipicephalus</taxon>
        <taxon>Rhipicephalus</taxon>
    </lineage>
</organism>
<evidence type="ECO:0000313" key="2">
    <source>
        <dbReference type="Proteomes" id="UP000821837"/>
    </source>
</evidence>
<dbReference type="EMBL" id="JABSTV010001247">
    <property type="protein sequence ID" value="KAH7972857.1"/>
    <property type="molecule type" value="Genomic_DNA"/>
</dbReference>